<reference evidence="10" key="1">
    <citation type="journal article" date="2021" name="Mol. Ecol. Resour.">
        <title>Phylogenomic analyses of the genus Drosophila reveals genomic signals of climate adaptation.</title>
        <authorList>
            <person name="Li F."/>
            <person name="Rane R.V."/>
            <person name="Luria V."/>
            <person name="Xiong Z."/>
            <person name="Chen J."/>
            <person name="Li Z."/>
            <person name="Catullo R.A."/>
            <person name="Griffin P.C."/>
            <person name="Schiffer M."/>
            <person name="Pearce S."/>
            <person name="Lee S.F."/>
            <person name="McElroy K."/>
            <person name="Stocker A."/>
            <person name="Shirriffs J."/>
            <person name="Cockerell F."/>
            <person name="Coppin C."/>
            <person name="Sgro C.M."/>
            <person name="Karger A."/>
            <person name="Cain J.W."/>
            <person name="Weber J.A."/>
            <person name="Santpere G."/>
            <person name="Kirschner M.W."/>
            <person name="Hoffmann A.A."/>
            <person name="Oakeshott J.G."/>
            <person name="Zhang G."/>
        </authorList>
    </citation>
    <scope>NUCLEOTIDE SEQUENCE</scope>
    <source>
        <strain evidence="10">BGI-SZ-2011g</strain>
    </source>
</reference>
<feature type="domain" description="Caspase family p20" evidence="9">
    <location>
        <begin position="8"/>
        <end position="131"/>
    </location>
</feature>
<evidence type="ECO:0000256" key="1">
    <source>
        <dbReference type="ARBA" id="ARBA00010134"/>
    </source>
</evidence>
<dbReference type="GO" id="GO:0004197">
    <property type="term" value="F:cysteine-type endopeptidase activity"/>
    <property type="evidence" value="ECO:0007669"/>
    <property type="project" value="InterPro"/>
</dbReference>
<dbReference type="InterPro" id="IPR001309">
    <property type="entry name" value="Pept_C14_p20"/>
</dbReference>
<evidence type="ECO:0000313" key="11">
    <source>
        <dbReference type="Proteomes" id="UP001200034"/>
    </source>
</evidence>
<dbReference type="GO" id="GO:0006508">
    <property type="term" value="P:proteolysis"/>
    <property type="evidence" value="ECO:0007669"/>
    <property type="project" value="UniProtKB-KW"/>
</dbReference>
<dbReference type="PROSITE" id="PS50207">
    <property type="entry name" value="CASPASE_P10"/>
    <property type="match status" value="1"/>
</dbReference>
<dbReference type="Gene3D" id="3.40.50.1460">
    <property type="match status" value="1"/>
</dbReference>
<dbReference type="SUPFAM" id="SSF52129">
    <property type="entry name" value="Caspase-like"/>
    <property type="match status" value="1"/>
</dbReference>
<dbReference type="PROSITE" id="PS01122">
    <property type="entry name" value="CASPASE_CYS"/>
    <property type="match status" value="1"/>
</dbReference>
<evidence type="ECO:0000256" key="6">
    <source>
        <dbReference type="ARBA" id="ARBA00023145"/>
    </source>
</evidence>
<dbReference type="InterPro" id="IPR016129">
    <property type="entry name" value="Caspase_his_AS"/>
</dbReference>
<evidence type="ECO:0000256" key="7">
    <source>
        <dbReference type="RuleBase" id="RU003971"/>
    </source>
</evidence>
<dbReference type="AlphaFoldDB" id="A0AAD4K5X8"/>
<feature type="non-terminal residue" evidence="10">
    <location>
        <position position="1"/>
    </location>
</feature>
<dbReference type="Proteomes" id="UP001200034">
    <property type="component" value="Unassembled WGS sequence"/>
</dbReference>
<feature type="non-terminal residue" evidence="10">
    <location>
        <position position="255"/>
    </location>
</feature>
<keyword evidence="4" id="KW-0378">Hydrolase</keyword>
<dbReference type="InterPro" id="IPR029030">
    <property type="entry name" value="Caspase-like_dom_sf"/>
</dbReference>
<gene>
    <name evidence="10" type="ORF">KR093_008530</name>
</gene>
<name>A0AAD4K5X8_9MUSC</name>
<dbReference type="PRINTS" id="PR00376">
    <property type="entry name" value="IL1BCENZYME"/>
</dbReference>
<evidence type="ECO:0000313" key="10">
    <source>
        <dbReference type="EMBL" id="KAH8378028.1"/>
    </source>
</evidence>
<keyword evidence="11" id="KW-1185">Reference proteome</keyword>
<dbReference type="FunFam" id="3.40.50.1460:FF:000001">
    <property type="entry name" value="Caspase-3 preproprotein"/>
    <property type="match status" value="1"/>
</dbReference>
<dbReference type="SMART" id="SM00115">
    <property type="entry name" value="CASc"/>
    <property type="match status" value="1"/>
</dbReference>
<organism evidence="10 11">
    <name type="scientific">Drosophila rubida</name>
    <dbReference type="NCBI Taxonomy" id="30044"/>
    <lineage>
        <taxon>Eukaryota</taxon>
        <taxon>Metazoa</taxon>
        <taxon>Ecdysozoa</taxon>
        <taxon>Arthropoda</taxon>
        <taxon>Hexapoda</taxon>
        <taxon>Insecta</taxon>
        <taxon>Pterygota</taxon>
        <taxon>Neoptera</taxon>
        <taxon>Endopterygota</taxon>
        <taxon>Diptera</taxon>
        <taxon>Brachycera</taxon>
        <taxon>Muscomorpha</taxon>
        <taxon>Ephydroidea</taxon>
        <taxon>Drosophilidae</taxon>
        <taxon>Drosophila</taxon>
    </lineage>
</organism>
<dbReference type="GO" id="GO:0045751">
    <property type="term" value="P:negative regulation of Toll signaling pathway"/>
    <property type="evidence" value="ECO:0007669"/>
    <property type="project" value="UniProtKB-ARBA"/>
</dbReference>
<dbReference type="InterPro" id="IPR015917">
    <property type="entry name" value="Pept_C14A"/>
</dbReference>
<dbReference type="InterPro" id="IPR011600">
    <property type="entry name" value="Pept_C14_caspase"/>
</dbReference>
<dbReference type="EMBL" id="JAJJHW010001127">
    <property type="protein sequence ID" value="KAH8378028.1"/>
    <property type="molecule type" value="Genomic_DNA"/>
</dbReference>
<dbReference type="GO" id="GO:0043525">
    <property type="term" value="P:positive regulation of neuron apoptotic process"/>
    <property type="evidence" value="ECO:0007669"/>
    <property type="project" value="TreeGrafter"/>
</dbReference>
<evidence type="ECO:0000259" key="9">
    <source>
        <dbReference type="PROSITE" id="PS50208"/>
    </source>
</evidence>
<keyword evidence="2" id="KW-0645">Protease</keyword>
<dbReference type="InterPro" id="IPR002138">
    <property type="entry name" value="Pept_C14_p10"/>
</dbReference>
<dbReference type="PANTHER" id="PTHR10454:SF245">
    <property type="entry name" value="CASPASE-RELATED"/>
    <property type="match status" value="1"/>
</dbReference>
<dbReference type="PANTHER" id="PTHR10454">
    <property type="entry name" value="CASPASE"/>
    <property type="match status" value="1"/>
</dbReference>
<evidence type="ECO:0000256" key="2">
    <source>
        <dbReference type="ARBA" id="ARBA00022670"/>
    </source>
</evidence>
<sequence>EYKMSHKYRGRALIFNNEHFEDSNLKSRMGTNVDSERLESVLKRLGFKVCEYMDYTKKDILRKINKTAARNHSEYDCLLVAILSHGKMGYIHARDSFYSVEDIWRPFAADKCPTLAGKPKLFFIQACQGDLKDPGYPLQQPEMMHCEESSFMSCRMPLHEDFLIAFSTLPGFCSWRNTVDGSWFIQSLCEELAANGSNRDILTLLTFVARRVAFNFESYDPWRPTMHQKKQITCTMSTLTRILYFHDKSYQELDE</sequence>
<dbReference type="PROSITE" id="PS01121">
    <property type="entry name" value="CASPASE_HIS"/>
    <property type="match status" value="1"/>
</dbReference>
<comment type="caution">
    <text evidence="10">The sequence shown here is derived from an EMBL/GenBank/DDBJ whole genome shotgun (WGS) entry which is preliminary data.</text>
</comment>
<accession>A0AAD4K5X8</accession>
<evidence type="ECO:0000256" key="3">
    <source>
        <dbReference type="ARBA" id="ARBA00022703"/>
    </source>
</evidence>
<evidence type="ECO:0000256" key="5">
    <source>
        <dbReference type="ARBA" id="ARBA00022807"/>
    </source>
</evidence>
<dbReference type="GO" id="GO:0045476">
    <property type="term" value="P:nurse cell apoptotic process"/>
    <property type="evidence" value="ECO:0007669"/>
    <property type="project" value="UniProtKB-ARBA"/>
</dbReference>
<keyword evidence="6" id="KW-0865">Zymogen</keyword>
<keyword evidence="3" id="KW-0053">Apoptosis</keyword>
<comment type="similarity">
    <text evidence="1 7">Belongs to the peptidase C14A family.</text>
</comment>
<evidence type="ECO:0008006" key="12">
    <source>
        <dbReference type="Google" id="ProtNLM"/>
    </source>
</evidence>
<dbReference type="Pfam" id="PF00656">
    <property type="entry name" value="Peptidase_C14"/>
    <property type="match status" value="1"/>
</dbReference>
<evidence type="ECO:0000259" key="8">
    <source>
        <dbReference type="PROSITE" id="PS50207"/>
    </source>
</evidence>
<feature type="domain" description="Caspase family p10" evidence="8">
    <location>
        <begin position="152"/>
        <end position="247"/>
    </location>
</feature>
<dbReference type="GO" id="GO:0016322">
    <property type="term" value="P:neuron remodeling"/>
    <property type="evidence" value="ECO:0007669"/>
    <property type="project" value="UniProtKB-ARBA"/>
</dbReference>
<dbReference type="CDD" id="cd00032">
    <property type="entry name" value="CASc"/>
    <property type="match status" value="1"/>
</dbReference>
<dbReference type="PROSITE" id="PS50208">
    <property type="entry name" value="CASPASE_P20"/>
    <property type="match status" value="1"/>
</dbReference>
<evidence type="ECO:0000256" key="4">
    <source>
        <dbReference type="ARBA" id="ARBA00022801"/>
    </source>
</evidence>
<dbReference type="GO" id="GO:0005737">
    <property type="term" value="C:cytoplasm"/>
    <property type="evidence" value="ECO:0007669"/>
    <property type="project" value="TreeGrafter"/>
</dbReference>
<dbReference type="InterPro" id="IPR002398">
    <property type="entry name" value="Pept_C14"/>
</dbReference>
<dbReference type="InterPro" id="IPR033139">
    <property type="entry name" value="Caspase_cys_AS"/>
</dbReference>
<protein>
    <recommendedName>
        <fullName evidence="12">Caspase</fullName>
    </recommendedName>
</protein>
<keyword evidence="5" id="KW-0788">Thiol protease</keyword>
<proteinExistence type="inferred from homology"/>
<dbReference type="GO" id="GO:1990525">
    <property type="term" value="F:BIR domain binding"/>
    <property type="evidence" value="ECO:0007669"/>
    <property type="project" value="UniProtKB-ARBA"/>
</dbReference>